<name>A0ABN7RPQ1_OIKDI</name>
<protein>
    <submittedName>
        <fullName evidence="1">Oidioi.mRNA.OKI2018_I69.PAR.g10248.t1.cds</fullName>
    </submittedName>
</protein>
<sequence>MIVQIILSVSSHDNPKYKTFLTLSKMKELLILLVSFSEKSCFGHNLNRNFTMSYSTSINFQELKEDSNRTCVHFHQILWEENYSSYDSSWYDGGFYRIIEAKEACSKLGGELAFYENEEEHEKFREAASHWPYAFWVGFFRSGDSWKNVILTVRDNIEVWRKSLTSFMEQESERYGNPGFWLFHRFNALGWTSPRMKNMVKIMEFILRNHFFRNCFVATFPADWKVFTWQQQNKLIMPYWEAMEDNYEAHIRRIKETVPKERLLIWNIKEGWEPLCKFLDKPVPNIPIPHDNKTGDIEYMQKYFQESAVGKEIFAYMKWYFAKFLVKSALITGALIYEKKTDFRITKSIFSFLRTKLQL</sequence>
<reference evidence="1 2" key="1">
    <citation type="submission" date="2021-04" db="EMBL/GenBank/DDBJ databases">
        <authorList>
            <person name="Bliznina A."/>
        </authorList>
    </citation>
    <scope>NUCLEOTIDE SEQUENCE [LARGE SCALE GENOMIC DNA]</scope>
</reference>
<gene>
    <name evidence="1" type="ORF">OKIOD_LOCUS1806</name>
</gene>
<dbReference type="EMBL" id="OU015568">
    <property type="protein sequence ID" value="CAG5082977.1"/>
    <property type="molecule type" value="Genomic_DNA"/>
</dbReference>
<organism evidence="1 2">
    <name type="scientific">Oikopleura dioica</name>
    <name type="common">Tunicate</name>
    <dbReference type="NCBI Taxonomy" id="34765"/>
    <lineage>
        <taxon>Eukaryota</taxon>
        <taxon>Metazoa</taxon>
        <taxon>Chordata</taxon>
        <taxon>Tunicata</taxon>
        <taxon>Appendicularia</taxon>
        <taxon>Copelata</taxon>
        <taxon>Oikopleuridae</taxon>
        <taxon>Oikopleura</taxon>
    </lineage>
</organism>
<evidence type="ECO:0000313" key="1">
    <source>
        <dbReference type="EMBL" id="CAG5082977.1"/>
    </source>
</evidence>
<dbReference type="PANTHER" id="PTHR36978:SF4">
    <property type="entry name" value="P-LOOP CONTAINING NUCLEOSIDE TRIPHOSPHATE HYDROLASE PROTEIN"/>
    <property type="match status" value="1"/>
</dbReference>
<dbReference type="SUPFAM" id="SSF56436">
    <property type="entry name" value="C-type lectin-like"/>
    <property type="match status" value="1"/>
</dbReference>
<evidence type="ECO:0000313" key="2">
    <source>
        <dbReference type="Proteomes" id="UP001158576"/>
    </source>
</evidence>
<dbReference type="PANTHER" id="PTHR36978">
    <property type="entry name" value="P-LOOP CONTAINING NUCLEOTIDE TRIPHOSPHATE HYDROLASE"/>
    <property type="match status" value="1"/>
</dbReference>
<proteinExistence type="predicted"/>
<keyword evidence="2" id="KW-1185">Reference proteome</keyword>
<accession>A0ABN7RPQ1</accession>
<dbReference type="Pfam" id="PF17784">
    <property type="entry name" value="Sulfotransfer_4"/>
    <property type="match status" value="1"/>
</dbReference>
<dbReference type="Gene3D" id="3.40.50.300">
    <property type="entry name" value="P-loop containing nucleotide triphosphate hydrolases"/>
    <property type="match status" value="1"/>
</dbReference>
<dbReference type="Proteomes" id="UP001158576">
    <property type="component" value="Chromosome PAR"/>
</dbReference>
<dbReference type="InterPro" id="IPR016187">
    <property type="entry name" value="CTDL_fold"/>
</dbReference>
<dbReference type="InterPro" id="IPR040632">
    <property type="entry name" value="Sulfotransfer_4"/>
</dbReference>
<dbReference type="InterPro" id="IPR027417">
    <property type="entry name" value="P-loop_NTPase"/>
</dbReference>